<keyword evidence="3 6" id="KW-1133">Transmembrane helix</keyword>
<organism evidence="8 9">
    <name type="scientific">Nitrospirillum amazonense</name>
    <dbReference type="NCBI Taxonomy" id="28077"/>
    <lineage>
        <taxon>Bacteria</taxon>
        <taxon>Pseudomonadati</taxon>
        <taxon>Pseudomonadota</taxon>
        <taxon>Alphaproteobacteria</taxon>
        <taxon>Rhodospirillales</taxon>
        <taxon>Azospirillaceae</taxon>
        <taxon>Nitrospirillum</taxon>
    </lineage>
</organism>
<dbReference type="Pfam" id="PF04357">
    <property type="entry name" value="TamB"/>
    <property type="match status" value="1"/>
</dbReference>
<dbReference type="InterPro" id="IPR028565">
    <property type="entry name" value="MHD"/>
</dbReference>
<name>A0A560HGC7_9PROT</name>
<gene>
    <name evidence="8" type="ORF">FBZ90_102464</name>
</gene>
<evidence type="ECO:0000256" key="4">
    <source>
        <dbReference type="ARBA" id="ARBA00023136"/>
    </source>
</evidence>
<protein>
    <submittedName>
        <fullName evidence="8">Autotransporter secretion inner membrane protein TamB</fullName>
    </submittedName>
</protein>
<evidence type="ECO:0000256" key="6">
    <source>
        <dbReference type="SAM" id="Phobius"/>
    </source>
</evidence>
<evidence type="ECO:0000256" key="1">
    <source>
        <dbReference type="ARBA" id="ARBA00004167"/>
    </source>
</evidence>
<comment type="caution">
    <text evidence="8">The sequence shown here is derived from an EMBL/GenBank/DDBJ whole genome shotgun (WGS) entry which is preliminary data.</text>
</comment>
<feature type="compositionally biased region" description="Pro residues" evidence="5">
    <location>
        <begin position="1"/>
        <end position="23"/>
    </location>
</feature>
<accession>A0A560HGC7</accession>
<keyword evidence="4 6" id="KW-0472">Membrane</keyword>
<feature type="region of interest" description="Disordered" evidence="5">
    <location>
        <begin position="741"/>
        <end position="782"/>
    </location>
</feature>
<dbReference type="PANTHER" id="PTHR36985">
    <property type="entry name" value="TRANSLOCATION AND ASSEMBLY MODULE SUBUNIT TAMB"/>
    <property type="match status" value="1"/>
</dbReference>
<dbReference type="PANTHER" id="PTHR36985:SF1">
    <property type="entry name" value="TRANSLOCATION AND ASSEMBLY MODULE SUBUNIT TAMB"/>
    <property type="match status" value="1"/>
</dbReference>
<dbReference type="InterPro" id="IPR007452">
    <property type="entry name" value="TamB_C"/>
</dbReference>
<dbReference type="PROSITE" id="PS51072">
    <property type="entry name" value="MHD"/>
    <property type="match status" value="1"/>
</dbReference>
<evidence type="ECO:0000256" key="5">
    <source>
        <dbReference type="SAM" id="MobiDB-lite"/>
    </source>
</evidence>
<dbReference type="GO" id="GO:0009306">
    <property type="term" value="P:protein secretion"/>
    <property type="evidence" value="ECO:0007669"/>
    <property type="project" value="InterPro"/>
</dbReference>
<evidence type="ECO:0000313" key="9">
    <source>
        <dbReference type="Proteomes" id="UP000315751"/>
    </source>
</evidence>
<dbReference type="EMBL" id="VITR01000002">
    <property type="protein sequence ID" value="TWB45505.1"/>
    <property type="molecule type" value="Genomic_DNA"/>
</dbReference>
<evidence type="ECO:0000313" key="8">
    <source>
        <dbReference type="EMBL" id="TWB45505.1"/>
    </source>
</evidence>
<sequence length="1547" mass="158685">MSDPPQTPGPGPVSPGPQPPVGPSVPKRSWGRRLLSAGHVAAFASLGVIAGLAAAGGIGLWWMDTDSGRAFATRQAEANVPGLKVEGLAGLPFHPRVGRATLVDVITGKPWLMVEDAALDWRLLPLAHRELAVDTLSAKRIWVAQPAPALEAPDGTVKDDTNPLTLPVSITLAHLDLPRVELAPNLAGGQGAALSTSGTVRLGPTLDGDSRLTLTQLDGGAAHGDLTARFTAPGLASPGSLTLELQGQEEAGGLVARLAGHPELGPLALSLKGDGPLDRFQAHLELKETPQPVKAADGTTATPRAVNLVADVALARPQSKAKRLTLALKAAPGRLLADNLAQMAGDAATVQVAATLADDGTITLENLDLAAAFGRLTAKGSLKDKGGDLTLRLTPAAPEALSPVAPGLALGGLDAVLHTIDPAAGKTGAKRQRTVSADLTVEDLGYNDAHVRHLTATTTLREDGTRLLLDLAAKLQGLNAPGLPPALTDHADLALNGALNRANGDILVDKLDLTGGMGHVTGSGSAQGWGRQAKGSLRLTDGELATLMALTGMGKPTPNSDAKPAPEDAITGHVAATVEGTVADGVVDGTLALQATDLRTGQPTEDALLAGRAEINGRVRASLDGKDVAVSPLTVRTGAVELSGTVTLKDNTLTADLKGNGQVVGNPASVAAHVVKTGPRLTVRDLTAALGPNTLQGGLEADLDRQVATGKLAATFPDLSSLGALAGTRLAGRAKADIVLGASTPAPVRPTRQTKPRPGKGQAAPSAAKPTPAPRSGPRNEQGMDLKVALDDLVVEDQRIQQATLAGRIDDVLGSPRPNVTLTADGIEAGQILVNKVTAAWRGTLGEGDLTLAVDGTTGVGSVGRRRAFQVEAAGHLTQPPEPASPKAARAPTLARLDQLDGRLDQTTLKLAAPATVTFAKGSIAVKGLDVALGTGRIRADLALNGKEVTAQVEATALPLALAALADPALTLAGTLDAKVTASGTAANPTADATLSIRGLSMQQLAVTLDSGATQSPGAATEADGKPAVSATVANNPANATGADTTPVKKKMLEVKNSTDRRLNADATLSAAWRNGRLHSTLAAHTADGAVDLTADADTPLALNPETMAPVIQGPVSAKINGRTELSRYNDFMAASAQRMGGKVSVDLAVAGTVADPKVTGAVDLMDAKYENGGTGTQIFGLNAHLVGDARGLAIEKFHGSTADGGAVDLSGRINLGDPNAQEKAPILDLHVTTDNARLLRTDPITAWVDSDLTLKGLMNKPDLAGTVRLRETWVGLPDKPPADVADLPVRYVNGRPRQPQAQMAAAGGGLLIHLKVDITARNRIYVQGRGLTAEFAADMQARGTSADPQLTGRVYLVKGDFSAQGQTFTLTKSDITFTGDSDPLLDVSASSTKADFTAILNITGRLSKPTVALTSDPPRPQDEVLSRLLFDRPISQISALEALQLAQGVAQLSGVLGSGPGIMDNVKRSLGVDRLEFSSAAVGSSAFGTVTAGRYINSRTYIGVSQSVGGTGTNVTLEYALTSRLRLNGAVGSTDDTVGLKYQWDY</sequence>
<evidence type="ECO:0000259" key="7">
    <source>
        <dbReference type="PROSITE" id="PS51072"/>
    </source>
</evidence>
<dbReference type="RefSeq" id="WP_145729888.1">
    <property type="nucleotide sequence ID" value="NZ_VITR01000002.1"/>
</dbReference>
<evidence type="ECO:0000256" key="3">
    <source>
        <dbReference type="ARBA" id="ARBA00022989"/>
    </source>
</evidence>
<proteinExistence type="predicted"/>
<dbReference type="Proteomes" id="UP000315751">
    <property type="component" value="Unassembled WGS sequence"/>
</dbReference>
<reference evidence="8 9" key="1">
    <citation type="submission" date="2019-06" db="EMBL/GenBank/DDBJ databases">
        <title>Genomic Encyclopedia of Type Strains, Phase IV (KMG-V): Genome sequencing to study the core and pangenomes of soil and plant-associated prokaryotes.</title>
        <authorList>
            <person name="Whitman W."/>
        </authorList>
    </citation>
    <scope>NUCLEOTIDE SEQUENCE [LARGE SCALE GENOMIC DNA]</scope>
    <source>
        <strain evidence="8 9">BR 11622</strain>
    </source>
</reference>
<comment type="subcellular location">
    <subcellularLocation>
        <location evidence="1">Membrane</location>
        <topology evidence="1">Single-pass membrane protein</topology>
    </subcellularLocation>
</comment>
<keyword evidence="2 6" id="KW-0812">Transmembrane</keyword>
<feature type="domain" description="MHD" evidence="7">
    <location>
        <begin position="1129"/>
        <end position="1406"/>
    </location>
</feature>
<feature type="transmembrane region" description="Helical" evidence="6">
    <location>
        <begin position="37"/>
        <end position="63"/>
    </location>
</feature>
<dbReference type="OrthoDB" id="7784409at2"/>
<evidence type="ECO:0000256" key="2">
    <source>
        <dbReference type="ARBA" id="ARBA00022692"/>
    </source>
</evidence>
<feature type="region of interest" description="Disordered" evidence="5">
    <location>
        <begin position="1"/>
        <end position="28"/>
    </location>
</feature>
<dbReference type="GO" id="GO:0005886">
    <property type="term" value="C:plasma membrane"/>
    <property type="evidence" value="ECO:0007669"/>
    <property type="project" value="InterPro"/>
</dbReference>
<keyword evidence="9" id="KW-1185">Reference proteome</keyword>